<evidence type="ECO:0000313" key="5">
    <source>
        <dbReference type="Proteomes" id="UP001168478"/>
    </source>
</evidence>
<dbReference type="RefSeq" id="WP_289825626.1">
    <property type="nucleotide sequence ID" value="NZ_JAUEIE010000009.1"/>
</dbReference>
<dbReference type="Proteomes" id="UP001167831">
    <property type="component" value="Unassembled WGS sequence"/>
</dbReference>
<evidence type="ECO:0000313" key="2">
    <source>
        <dbReference type="EMBL" id="MDN0023168.1"/>
    </source>
</evidence>
<dbReference type="PROSITE" id="PS51257">
    <property type="entry name" value="PROKAR_LIPOPROTEIN"/>
    <property type="match status" value="1"/>
</dbReference>
<proteinExistence type="predicted"/>
<dbReference type="EMBL" id="JAUEIE010000009">
    <property type="protein sequence ID" value="MDN0023168.1"/>
    <property type="molecule type" value="Genomic_DNA"/>
</dbReference>
<feature type="chain" id="PRO_5043947587" description="Lipoprotein" evidence="1">
    <location>
        <begin position="23"/>
        <end position="311"/>
    </location>
</feature>
<dbReference type="AlphaFoldDB" id="A0AAW7JNV1"/>
<evidence type="ECO:0000313" key="3">
    <source>
        <dbReference type="EMBL" id="MDN0025043.1"/>
    </source>
</evidence>
<evidence type="ECO:0008006" key="6">
    <source>
        <dbReference type="Google" id="ProtNLM"/>
    </source>
</evidence>
<comment type="caution">
    <text evidence="3">The sequence shown here is derived from an EMBL/GenBank/DDBJ whole genome shotgun (WGS) entry which is preliminary data.</text>
</comment>
<feature type="signal peptide" evidence="1">
    <location>
        <begin position="1"/>
        <end position="22"/>
    </location>
</feature>
<protein>
    <recommendedName>
        <fullName evidence="6">Lipoprotein</fullName>
    </recommendedName>
</protein>
<keyword evidence="1" id="KW-0732">Signal</keyword>
<accession>A0AAW7JNV1</accession>
<sequence>MNTKRVAATVIALALTAGCAIAQKAEKDGQRKTQMEQIEKNAVGMWQRVTKHNGHTYYIPEFKVYTKDHEWYSFRTNMEKPGKFAGGRWEVVSPDSIVEHNDYSIDPAYDGNVDVYLKINTFKPDFHGISFVPRGYNEVVFMDYEKVEEKSSGSRGLLLGRDNIHFDNMDNYPLVSNSIRFFKKHDNMSEQVSLNQMPAKTKETLQSIASRLYIKKDCNMILHIALTEEGGLAECIPETLFLGDRSCIIRIYHAPEDADAAEALYTQVNTLPQQQISSDDTYYTVDIPVKATQANTTNPDSRLDMDKGISL</sequence>
<dbReference type="EMBL" id="JAUEIF010000004">
    <property type="protein sequence ID" value="MDN0025043.1"/>
    <property type="molecule type" value="Genomic_DNA"/>
</dbReference>
<gene>
    <name evidence="2" type="ORF">QVN81_09075</name>
    <name evidence="3" type="ORF">QVN84_05855</name>
</gene>
<keyword evidence="4" id="KW-1185">Reference proteome</keyword>
<reference evidence="3" key="1">
    <citation type="submission" date="2023-06" db="EMBL/GenBank/DDBJ databases">
        <authorList>
            <person name="Zeman M."/>
            <person name="Kubasova T."/>
            <person name="Jahodarova E."/>
            <person name="Nykrynova M."/>
            <person name="Rychlik I."/>
        </authorList>
    </citation>
    <scope>NUCLEOTIDE SEQUENCE</scope>
    <source>
        <strain evidence="3">ET15</strain>
        <strain evidence="2">ET37</strain>
    </source>
</reference>
<evidence type="ECO:0000313" key="4">
    <source>
        <dbReference type="Proteomes" id="UP001167831"/>
    </source>
</evidence>
<name>A0AAW7JNV1_9BACT</name>
<dbReference type="Proteomes" id="UP001168478">
    <property type="component" value="Unassembled WGS sequence"/>
</dbReference>
<dbReference type="Gene3D" id="2.40.128.490">
    <property type="entry name" value="Uncharacterised protein PF14869, DUF4488"/>
    <property type="match status" value="1"/>
</dbReference>
<organism evidence="3 5">
    <name type="scientific">Leyella lascolaii</name>
    <dbReference type="NCBI Taxonomy" id="1776379"/>
    <lineage>
        <taxon>Bacteria</taxon>
        <taxon>Pseudomonadati</taxon>
        <taxon>Bacteroidota</taxon>
        <taxon>Bacteroidia</taxon>
        <taxon>Bacteroidales</taxon>
        <taxon>Prevotellaceae</taxon>
        <taxon>Leyella</taxon>
    </lineage>
</organism>
<evidence type="ECO:0000256" key="1">
    <source>
        <dbReference type="SAM" id="SignalP"/>
    </source>
</evidence>
<reference evidence="3" key="2">
    <citation type="submission" date="2023-08" db="EMBL/GenBank/DDBJ databases">
        <title>Identification and characterization of horizontal gene transfer across gut microbiota members of farm animals based on homology search.</title>
        <authorList>
            <person name="Schwarzerova J."/>
            <person name="Nykrynova M."/>
            <person name="Jureckova K."/>
            <person name="Cejkova D."/>
            <person name="Rychlik I."/>
        </authorList>
    </citation>
    <scope>NUCLEOTIDE SEQUENCE</scope>
    <source>
        <strain evidence="3">ET15</strain>
        <strain evidence="2">ET37</strain>
    </source>
</reference>